<keyword evidence="2" id="KW-0472">Membrane</keyword>
<evidence type="ECO:0000256" key="1">
    <source>
        <dbReference type="SAM" id="MobiDB-lite"/>
    </source>
</evidence>
<dbReference type="InterPro" id="IPR036259">
    <property type="entry name" value="MFS_trans_sf"/>
</dbReference>
<organism evidence="3 4">
    <name type="scientific">Agrococcus citreus</name>
    <dbReference type="NCBI Taxonomy" id="84643"/>
    <lineage>
        <taxon>Bacteria</taxon>
        <taxon>Bacillati</taxon>
        <taxon>Actinomycetota</taxon>
        <taxon>Actinomycetes</taxon>
        <taxon>Micrococcales</taxon>
        <taxon>Microbacteriaceae</taxon>
        <taxon>Agrococcus</taxon>
    </lineage>
</organism>
<keyword evidence="2" id="KW-0812">Transmembrane</keyword>
<feature type="transmembrane region" description="Helical" evidence="2">
    <location>
        <begin position="189"/>
        <end position="222"/>
    </location>
</feature>
<name>A0ABP4JLE5_9MICO</name>
<evidence type="ECO:0000256" key="2">
    <source>
        <dbReference type="SAM" id="Phobius"/>
    </source>
</evidence>
<feature type="compositionally biased region" description="Basic and acidic residues" evidence="1">
    <location>
        <begin position="1"/>
        <end position="13"/>
    </location>
</feature>
<proteinExistence type="predicted"/>
<gene>
    <name evidence="3" type="ORF">GCM10009640_21490</name>
</gene>
<dbReference type="EMBL" id="BAAAKK010000005">
    <property type="protein sequence ID" value="GAA1424705.1"/>
    <property type="molecule type" value="Genomic_DNA"/>
</dbReference>
<comment type="caution">
    <text evidence="3">The sequence shown here is derived from an EMBL/GenBank/DDBJ whole genome shotgun (WGS) entry which is preliminary data.</text>
</comment>
<keyword evidence="4" id="KW-1185">Reference proteome</keyword>
<evidence type="ECO:0000313" key="3">
    <source>
        <dbReference type="EMBL" id="GAA1424705.1"/>
    </source>
</evidence>
<dbReference type="Proteomes" id="UP001501266">
    <property type="component" value="Unassembled WGS sequence"/>
</dbReference>
<feature type="transmembrane region" description="Helical" evidence="2">
    <location>
        <begin position="150"/>
        <end position="177"/>
    </location>
</feature>
<evidence type="ECO:0008006" key="5">
    <source>
        <dbReference type="Google" id="ProtNLM"/>
    </source>
</evidence>
<reference evidence="4" key="1">
    <citation type="journal article" date="2019" name="Int. J. Syst. Evol. Microbiol.">
        <title>The Global Catalogue of Microorganisms (GCM) 10K type strain sequencing project: providing services to taxonomists for standard genome sequencing and annotation.</title>
        <authorList>
            <consortium name="The Broad Institute Genomics Platform"/>
            <consortium name="The Broad Institute Genome Sequencing Center for Infectious Disease"/>
            <person name="Wu L."/>
            <person name="Ma J."/>
        </authorList>
    </citation>
    <scope>NUCLEOTIDE SEQUENCE [LARGE SCALE GENOMIC DNA]</scope>
    <source>
        <strain evidence="4">JCM 12398</strain>
    </source>
</reference>
<keyword evidence="2" id="KW-1133">Transmembrane helix</keyword>
<dbReference type="RefSeq" id="WP_343920266.1">
    <property type="nucleotide sequence ID" value="NZ_BAAAKK010000005.1"/>
</dbReference>
<evidence type="ECO:0000313" key="4">
    <source>
        <dbReference type="Proteomes" id="UP001501266"/>
    </source>
</evidence>
<protein>
    <recommendedName>
        <fullName evidence="5">DUF4190 domain-containing protein</fullName>
    </recommendedName>
</protein>
<feature type="region of interest" description="Disordered" evidence="1">
    <location>
        <begin position="1"/>
        <end position="97"/>
    </location>
</feature>
<accession>A0ABP4JLE5</accession>
<dbReference type="SUPFAM" id="SSF103473">
    <property type="entry name" value="MFS general substrate transporter"/>
    <property type="match status" value="1"/>
</dbReference>
<sequence length="225" mass="23533">MQPDADRFRRRDSGPVAEQSPPVADEGEPSRERPASDAQRPRSAASQHGAPRYGAPQYGAPQYGSPQHGAPRYGAPQFGAPQYGPPQQPGSAAQVPGARFAPPALAARDAPLIHPAAAQASSVLPYGIPVYHAPVYAYAPQPQRGLSITALVLGACSFLFAWTLVVVPIIGIVFGFIALRREPAGRVMAIIGLIGSAIGLLWVLLVYLLPLLGVLGAMLFAMGSA</sequence>